<organism evidence="15 16">
    <name type="scientific">Channa striata</name>
    <name type="common">Snakehead murrel</name>
    <name type="synonym">Ophicephalus striatus</name>
    <dbReference type="NCBI Taxonomy" id="64152"/>
    <lineage>
        <taxon>Eukaryota</taxon>
        <taxon>Metazoa</taxon>
        <taxon>Chordata</taxon>
        <taxon>Craniata</taxon>
        <taxon>Vertebrata</taxon>
        <taxon>Euteleostomi</taxon>
        <taxon>Actinopterygii</taxon>
        <taxon>Neopterygii</taxon>
        <taxon>Teleostei</taxon>
        <taxon>Neoteleostei</taxon>
        <taxon>Acanthomorphata</taxon>
        <taxon>Anabantaria</taxon>
        <taxon>Anabantiformes</taxon>
        <taxon>Channoidei</taxon>
        <taxon>Channidae</taxon>
        <taxon>Channa</taxon>
    </lineage>
</organism>
<keyword evidence="4" id="KW-0158">Chromosome</keyword>
<keyword evidence="8" id="KW-0498">Mitosis</keyword>
<dbReference type="AlphaFoldDB" id="A0AA88M2D5"/>
<evidence type="ECO:0000256" key="6">
    <source>
        <dbReference type="ARBA" id="ARBA00022618"/>
    </source>
</evidence>
<evidence type="ECO:0000256" key="8">
    <source>
        <dbReference type="ARBA" id="ARBA00022776"/>
    </source>
</evidence>
<keyword evidence="12" id="KW-0137">Centromere</keyword>
<evidence type="ECO:0000256" key="10">
    <source>
        <dbReference type="ARBA" id="ARBA00023212"/>
    </source>
</evidence>
<evidence type="ECO:0000256" key="3">
    <source>
        <dbReference type="ARBA" id="ARBA00010684"/>
    </source>
</evidence>
<keyword evidence="6" id="KW-0132">Cell division</keyword>
<protein>
    <recommendedName>
        <fullName evidence="13">Protein FAM33A</fullName>
    </recommendedName>
</protein>
<dbReference type="InterPro" id="IPR026762">
    <property type="entry name" value="Ska2"/>
</dbReference>
<keyword evidence="5" id="KW-0963">Cytoplasm</keyword>
<evidence type="ECO:0000313" key="16">
    <source>
        <dbReference type="Proteomes" id="UP001187415"/>
    </source>
</evidence>
<keyword evidence="11" id="KW-0131">Cell cycle</keyword>
<comment type="subcellular location">
    <subcellularLocation>
        <location evidence="2">Chromosome</location>
        <location evidence="2">Centromere</location>
        <location evidence="2">Kinetochore</location>
    </subcellularLocation>
    <subcellularLocation>
        <location evidence="1">Cytoplasm</location>
        <location evidence="1">Cytoskeleton</location>
        <location evidence="1">Spindle</location>
    </subcellularLocation>
</comment>
<keyword evidence="7" id="KW-0493">Microtubule</keyword>
<dbReference type="GO" id="GO:0008017">
    <property type="term" value="F:microtubule binding"/>
    <property type="evidence" value="ECO:0007669"/>
    <property type="project" value="InterPro"/>
</dbReference>
<dbReference type="GO" id="GO:0005876">
    <property type="term" value="C:spindle microtubule"/>
    <property type="evidence" value="ECO:0007669"/>
    <property type="project" value="InterPro"/>
</dbReference>
<comment type="similarity">
    <text evidence="3">Belongs to the SKA2 family.</text>
</comment>
<accession>A0AA88M2D5</accession>
<evidence type="ECO:0000259" key="14">
    <source>
        <dbReference type="Pfam" id="PF16740"/>
    </source>
</evidence>
<sequence>METTVDKLEAMFLKSEADLEYIQKRLKLDFINHHAENGCPAEENPSVMLENLRDIKAKYTALSSHVKEITATQKDSMDCIRRNLGSIMELMQHFQQTTDVEVQPLTESEQESAELLGSTVALIPTAVTSSVGKNVQLQPLGGFSTLF</sequence>
<comment type="caution">
    <text evidence="15">The sequence shown here is derived from an EMBL/GenBank/DDBJ whole genome shotgun (WGS) entry which is preliminary data.</text>
</comment>
<keyword evidence="9" id="KW-0995">Kinetochore</keyword>
<evidence type="ECO:0000256" key="1">
    <source>
        <dbReference type="ARBA" id="ARBA00004186"/>
    </source>
</evidence>
<dbReference type="PANTHER" id="PTHR32017">
    <property type="entry name" value="SPINDLE AND KINETOCHORE-ASSOCIATED PROTEIN 2"/>
    <property type="match status" value="1"/>
</dbReference>
<evidence type="ECO:0000256" key="9">
    <source>
        <dbReference type="ARBA" id="ARBA00022838"/>
    </source>
</evidence>
<dbReference type="InterPro" id="IPR042091">
    <property type="entry name" value="Ska2_N"/>
</dbReference>
<evidence type="ECO:0000256" key="5">
    <source>
        <dbReference type="ARBA" id="ARBA00022490"/>
    </source>
</evidence>
<evidence type="ECO:0000256" key="12">
    <source>
        <dbReference type="ARBA" id="ARBA00023328"/>
    </source>
</evidence>
<dbReference type="Proteomes" id="UP001187415">
    <property type="component" value="Unassembled WGS sequence"/>
</dbReference>
<evidence type="ECO:0000256" key="13">
    <source>
        <dbReference type="ARBA" id="ARBA00029651"/>
    </source>
</evidence>
<keyword evidence="10" id="KW-0206">Cytoskeleton</keyword>
<dbReference type="GO" id="GO:0051301">
    <property type="term" value="P:cell division"/>
    <property type="evidence" value="ECO:0007669"/>
    <property type="project" value="UniProtKB-KW"/>
</dbReference>
<feature type="domain" description="Ska2 N-terminal" evidence="14">
    <location>
        <begin position="2"/>
        <end position="116"/>
    </location>
</feature>
<dbReference type="GO" id="GO:0000278">
    <property type="term" value="P:mitotic cell cycle"/>
    <property type="evidence" value="ECO:0007669"/>
    <property type="project" value="TreeGrafter"/>
</dbReference>
<evidence type="ECO:0000256" key="11">
    <source>
        <dbReference type="ARBA" id="ARBA00023306"/>
    </source>
</evidence>
<dbReference type="PANTHER" id="PTHR32017:SF3">
    <property type="entry name" value="SPINDLE AND KINETOCHORE-ASSOCIATED PROTEIN 2"/>
    <property type="match status" value="1"/>
</dbReference>
<proteinExistence type="inferred from homology"/>
<dbReference type="Gene3D" id="6.10.250.1380">
    <property type="match status" value="1"/>
</dbReference>
<dbReference type="Pfam" id="PF16740">
    <property type="entry name" value="SKA2"/>
    <property type="match status" value="1"/>
</dbReference>
<evidence type="ECO:0000256" key="7">
    <source>
        <dbReference type="ARBA" id="ARBA00022701"/>
    </source>
</evidence>
<keyword evidence="16" id="KW-1185">Reference proteome</keyword>
<evidence type="ECO:0000313" key="15">
    <source>
        <dbReference type="EMBL" id="KAK2828950.1"/>
    </source>
</evidence>
<dbReference type="EMBL" id="JAUPFM010000015">
    <property type="protein sequence ID" value="KAK2828950.1"/>
    <property type="molecule type" value="Genomic_DNA"/>
</dbReference>
<name>A0AA88M2D5_CHASR</name>
<dbReference type="GO" id="GO:0000940">
    <property type="term" value="C:outer kinetochore"/>
    <property type="evidence" value="ECO:0007669"/>
    <property type="project" value="InterPro"/>
</dbReference>
<evidence type="ECO:0000256" key="4">
    <source>
        <dbReference type="ARBA" id="ARBA00022454"/>
    </source>
</evidence>
<gene>
    <name evidence="15" type="ORF">Q5P01_019984</name>
</gene>
<reference evidence="15" key="1">
    <citation type="submission" date="2023-07" db="EMBL/GenBank/DDBJ databases">
        <title>Chromosome-level Genome Assembly of Striped Snakehead (Channa striata).</title>
        <authorList>
            <person name="Liu H."/>
        </authorList>
    </citation>
    <scope>NUCLEOTIDE SEQUENCE</scope>
    <source>
        <strain evidence="15">Gz</strain>
        <tissue evidence="15">Muscle</tissue>
    </source>
</reference>
<evidence type="ECO:0000256" key="2">
    <source>
        <dbReference type="ARBA" id="ARBA00004629"/>
    </source>
</evidence>
<dbReference type="GO" id="GO:0007059">
    <property type="term" value="P:chromosome segregation"/>
    <property type="evidence" value="ECO:0007669"/>
    <property type="project" value="InterPro"/>
</dbReference>